<reference evidence="1 2" key="1">
    <citation type="submission" date="2013-01" db="EMBL/GenBank/DDBJ databases">
        <authorList>
            <person name="Harkins D.M."/>
            <person name="Durkin A.S."/>
            <person name="Brinkac L.M."/>
            <person name="Haft D.H."/>
            <person name="Selengut J.D."/>
            <person name="Sanka R."/>
            <person name="DePew J."/>
            <person name="Purushe J."/>
            <person name="Tulsiani S.M."/>
            <person name="Graham G.C."/>
            <person name="Burns M.-A."/>
            <person name="Dohnt M.F."/>
            <person name="Smythe L.D."/>
            <person name="McKay D.B."/>
            <person name="Craig S.B."/>
            <person name="Vinetz J.M."/>
            <person name="Sutton G.G."/>
            <person name="Nierman W.C."/>
            <person name="Fouts D.E."/>
        </authorList>
    </citation>
    <scope>NUCLEOTIDE SEQUENCE [LARGE SCALE GENOMIC DNA]</scope>
    <source>
        <strain evidence="1 2">LT2116</strain>
    </source>
</reference>
<accession>M3H473</accession>
<evidence type="ECO:0000313" key="1">
    <source>
        <dbReference type="EMBL" id="EMF83560.1"/>
    </source>
</evidence>
<comment type="caution">
    <text evidence="1">The sequence shown here is derived from an EMBL/GenBank/DDBJ whole genome shotgun (WGS) entry which is preliminary data.</text>
</comment>
<gene>
    <name evidence="1" type="ORF">LEP1GSC188_1158</name>
</gene>
<evidence type="ECO:0000313" key="2">
    <source>
        <dbReference type="Proteomes" id="UP000011770"/>
    </source>
</evidence>
<dbReference type="EMBL" id="AHOR02000012">
    <property type="protein sequence ID" value="EMF83560.1"/>
    <property type="molecule type" value="Genomic_DNA"/>
</dbReference>
<dbReference type="AlphaFoldDB" id="M3H473"/>
<dbReference type="Proteomes" id="UP000011770">
    <property type="component" value="Unassembled WGS sequence"/>
</dbReference>
<protein>
    <submittedName>
        <fullName evidence="1">Uncharacterized protein</fullName>
    </submittedName>
</protein>
<name>M3H473_9LEPT</name>
<organism evidence="1 2">
    <name type="scientific">Leptospira weilii serovar Topaz str. LT2116</name>
    <dbReference type="NCBI Taxonomy" id="1088540"/>
    <lineage>
        <taxon>Bacteria</taxon>
        <taxon>Pseudomonadati</taxon>
        <taxon>Spirochaetota</taxon>
        <taxon>Spirochaetia</taxon>
        <taxon>Leptospirales</taxon>
        <taxon>Leptospiraceae</taxon>
        <taxon>Leptospira</taxon>
    </lineage>
</organism>
<proteinExistence type="predicted"/>
<sequence length="43" mass="5018">MRKNFLKVGVLLLELIRKIAICCSFHILRIDVQSSNSNFLQKK</sequence>